<feature type="compositionally biased region" description="Acidic residues" evidence="4">
    <location>
        <begin position="1092"/>
        <end position="1102"/>
    </location>
</feature>
<dbReference type="HOGENOM" id="CLU_250354_0_0_1"/>
<evidence type="ECO:0000259" key="5">
    <source>
        <dbReference type="Pfam" id="PF16755"/>
    </source>
</evidence>
<feature type="region of interest" description="Disordered" evidence="4">
    <location>
        <begin position="851"/>
        <end position="870"/>
    </location>
</feature>
<evidence type="ECO:0000256" key="3">
    <source>
        <dbReference type="ARBA" id="ARBA00023242"/>
    </source>
</evidence>
<feature type="domain" description="Nucleoporin Nup159/Nup146 N-terminal" evidence="5">
    <location>
        <begin position="37"/>
        <end position="396"/>
    </location>
</feature>
<dbReference type="GO" id="GO:0005634">
    <property type="term" value="C:nucleus"/>
    <property type="evidence" value="ECO:0007669"/>
    <property type="project" value="UniProtKB-SubCell"/>
</dbReference>
<evidence type="ECO:0000313" key="7">
    <source>
        <dbReference type="Proteomes" id="UP000006310"/>
    </source>
</evidence>
<dbReference type="OrthoDB" id="248320at2759"/>
<dbReference type="STRING" id="1071383.J7RLN7"/>
<feature type="compositionally biased region" description="Polar residues" evidence="4">
    <location>
        <begin position="494"/>
        <end position="513"/>
    </location>
</feature>
<dbReference type="EMBL" id="HE978318">
    <property type="protein sequence ID" value="CCK70448.1"/>
    <property type="molecule type" value="Genomic_DNA"/>
</dbReference>
<feature type="compositionally biased region" description="Basic and acidic residues" evidence="4">
    <location>
        <begin position="1031"/>
        <end position="1057"/>
    </location>
</feature>
<reference evidence="7" key="2">
    <citation type="submission" date="2012-08" db="EMBL/GenBank/DDBJ databases">
        <title>Genome sequence of Kazachstania naganishii.</title>
        <authorList>
            <person name="Gordon J.L."/>
            <person name="Armisen D."/>
            <person name="Proux-Wera E."/>
            <person name="OhEigeartaigh S.S."/>
            <person name="Byrne K.P."/>
            <person name="Wolfe K.H."/>
        </authorList>
    </citation>
    <scope>NUCLEOTIDE SEQUENCE [LARGE SCALE GENOMIC DNA]</scope>
    <source>
        <strain evidence="7">ATCC MYA-139 / BCRC 22969 / CBS 8797 / CCRC 22969 / KCTC 17520 / NBRC 10181 / NCYC 3082</strain>
    </source>
</reference>
<evidence type="ECO:0000313" key="6">
    <source>
        <dbReference type="EMBL" id="CCK70448.1"/>
    </source>
</evidence>
<feature type="compositionally biased region" description="Basic and acidic residues" evidence="4">
    <location>
        <begin position="1072"/>
        <end position="1091"/>
    </location>
</feature>
<feature type="compositionally biased region" description="Basic and acidic residues" evidence="4">
    <location>
        <begin position="1132"/>
        <end position="1143"/>
    </location>
</feature>
<dbReference type="eggNOG" id="KOG3630">
    <property type="taxonomic scope" value="Eukaryota"/>
</dbReference>
<evidence type="ECO:0000256" key="2">
    <source>
        <dbReference type="ARBA" id="ARBA00022448"/>
    </source>
</evidence>
<dbReference type="RefSeq" id="XP_022464694.1">
    <property type="nucleotide sequence ID" value="XM_022608171.1"/>
</dbReference>
<dbReference type="InterPro" id="IPR039462">
    <property type="entry name" value="Nup159/Nup146_N"/>
</dbReference>
<feature type="region of interest" description="Disordered" evidence="4">
    <location>
        <begin position="474"/>
        <end position="552"/>
    </location>
</feature>
<feature type="compositionally biased region" description="Polar residues" evidence="4">
    <location>
        <begin position="527"/>
        <end position="549"/>
    </location>
</feature>
<organism evidence="6 7">
    <name type="scientific">Huiozyma naganishii (strain ATCC MYA-139 / BCRC 22969 / CBS 8797 / KCTC 17520 / NBRC 10181 / NCYC 3082 / Yp74L-3)</name>
    <name type="common">Yeast</name>
    <name type="synonym">Kazachstania naganishii</name>
    <dbReference type="NCBI Taxonomy" id="1071383"/>
    <lineage>
        <taxon>Eukaryota</taxon>
        <taxon>Fungi</taxon>
        <taxon>Dikarya</taxon>
        <taxon>Ascomycota</taxon>
        <taxon>Saccharomycotina</taxon>
        <taxon>Saccharomycetes</taxon>
        <taxon>Saccharomycetales</taxon>
        <taxon>Saccharomycetaceae</taxon>
        <taxon>Huiozyma</taxon>
    </lineage>
</organism>
<keyword evidence="2" id="KW-0813">Transport</keyword>
<sequence length="1499" mass="162141">MVSLIGEEVPTQTSEDLGFESLGSKYVLPGYADNEIPPAALDNLAIDNNTQRYIACCGGKAIVGSLQDLRDSVCGGQEVAAAPIWEKSAVAATITVGFLDSGEAMIAAENGHITLLSFDGAASKSEVVIPLDEGVSILQLTQVHGGQQVLFLDSQHRLALFDLFSHETTVTGESVYCFALDFCAGRQLVVALTATAIVSGELAHPATTIVLNATTPYPDEITQELREENRIPLSVSVLDASGQLLLAFGNDIPQPDDDVFYDNKTYVVNWDPLHENQEPTFAESLDIAPSFGSIRRYPNYYNITLDKLVDNTGKINIISSAVSSELTIWDGQEVMQPDQDSERAVLPISESTDNDMNPVGVALDYSSSGIINQPCPGVESVEKLPLVYVLTNDGLLLIFAFYHSRAIKENRLHMENLGALTNQSNDTTKTQGTFETIGDSAQLNTAQSDQQPAKLPVNATETDDITSSVNSFKFGTEQDSDKQPATTPAFGAPSFQSNDNPFSMVSKETTVTEESGAESTFGKPAFDSSSFNTSKVAPQQNTDNNSTETAAFGKPAFGAAPASTAPAFGSSTFGSGAFGGNSTSNDNTSSSTAFGKPAFGSTGFASVAKESTTSGAFGKPAIGSSGFGTTVNEASTTTTSGAFGKPTFGSSGFGATVNEANKTTTAGAFGIPAFGSSGFGATINESKQTTTSGAFGAFGAFGKPAFGSNGPGENANASPFASLANSSASSGFAKAATGASPFSSLKQQESPFAAVKSQESPFAALIENQKKAVNEKVDSGNSLEEKEETFRTDGSVGTDEDEEAEDSASDDLSDSTVEQTPFEPTVGSNEGKPSITTITEAIKKNANVSTANIPTPTFATSGLGGSATENVKSPFASFAQNLGKPVTPTFSISNLNLGKETTQDLKDDSRFSKVESDKEQEPHDASEKDESAHMTSKDDEELPADTQKFGNDAETDTKPEENKQKDGNKQLEEQSEDDFKEHSEHFEKDLEEHSEHSEEELEEKLEQLSAGESETPIETEEKSEEPNVEVPADKPSSDLEEASKEGDTPESLDREVTEEAIEDESSANVEQWHSEDFKGLDESEVDVHTPVDEETEDAEESTDVDKSRNDEEDSEAPNNDISDNDAEEQNSNEEKKIEAKDISAEPLDDLSDIIQEELEGAKGSGVNKTQSLSETSVQATPELVDVEVHTELSETSDFGVQAETTFADADVQTDPIETCSFSVQAFKNDENYAAEQYLPKPLKEYYTNAEIRNIPYTSEDPTMQLFESTYHQINAEFAVLEENIANLKEFLKDQCTLELPQRSEASVGNLYAWRISEGERLQKIVRDKRGAFEETKSSVETLSETLKSMLEKEMSDLATEKTQVSDHYYRLQYIVEESFDDRYTPLSFHQKNMQNKLRFAMDILKKKEKEIDEILKLLKIFLQYQKDPSRYEQIVLSLTSSLSFKPFRGIASFGKEEDLSATDITKKEIESIDVVQTGLELNTKREIGAFFKTMQEGRH</sequence>
<keyword evidence="7" id="KW-1185">Reference proteome</keyword>
<dbReference type="Gene3D" id="2.130.10.10">
    <property type="entry name" value="YVTN repeat-like/Quinoprotein amine dehydrogenase"/>
    <property type="match status" value="1"/>
</dbReference>
<accession>J7RLN7</accession>
<feature type="region of interest" description="Disordered" evidence="4">
    <location>
        <begin position="773"/>
        <end position="838"/>
    </location>
</feature>
<keyword evidence="3" id="KW-0539">Nucleus</keyword>
<feature type="compositionally biased region" description="Polar residues" evidence="4">
    <location>
        <begin position="888"/>
        <end position="900"/>
    </location>
</feature>
<dbReference type="GeneID" id="34526148"/>
<evidence type="ECO:0000256" key="4">
    <source>
        <dbReference type="SAM" id="MobiDB-lite"/>
    </source>
</evidence>
<name>J7RLN7_HUIN7</name>
<evidence type="ECO:0000256" key="1">
    <source>
        <dbReference type="ARBA" id="ARBA00004123"/>
    </source>
</evidence>
<feature type="compositionally biased region" description="Acidic residues" evidence="4">
    <location>
        <begin position="1122"/>
        <end position="1131"/>
    </location>
</feature>
<comment type="subcellular location">
    <subcellularLocation>
        <location evidence="1">Nucleus</location>
    </subcellularLocation>
</comment>
<dbReference type="OMA" id="NIYTWRI"/>
<feature type="compositionally biased region" description="Acidic residues" evidence="4">
    <location>
        <begin position="1015"/>
        <end position="1027"/>
    </location>
</feature>
<feature type="compositionally biased region" description="Basic and acidic residues" evidence="4">
    <location>
        <begin position="955"/>
        <end position="996"/>
    </location>
</feature>
<dbReference type="SUPFAM" id="SSF117289">
    <property type="entry name" value="Nucleoporin domain"/>
    <property type="match status" value="1"/>
</dbReference>
<dbReference type="KEGG" id="kng:KNAG_0E01860"/>
<proteinExistence type="predicted"/>
<feature type="compositionally biased region" description="Basic and acidic residues" evidence="4">
    <location>
        <begin position="901"/>
        <end position="937"/>
    </location>
</feature>
<protein>
    <recommendedName>
        <fullName evidence="5">Nucleoporin Nup159/Nup146 N-terminal domain-containing protein</fullName>
    </recommendedName>
</protein>
<dbReference type="Pfam" id="PF16755">
    <property type="entry name" value="Beta-prop_NUP159_NUP214"/>
    <property type="match status" value="1"/>
</dbReference>
<dbReference type="Proteomes" id="UP000006310">
    <property type="component" value="Chromosome 5"/>
</dbReference>
<feature type="region of interest" description="Disordered" evidence="4">
    <location>
        <begin position="880"/>
        <end position="1144"/>
    </location>
</feature>
<dbReference type="InterPro" id="IPR015943">
    <property type="entry name" value="WD40/YVTN_repeat-like_dom_sf"/>
</dbReference>
<feature type="compositionally biased region" description="Polar residues" evidence="4">
    <location>
        <begin position="851"/>
        <end position="860"/>
    </location>
</feature>
<gene>
    <name evidence="6" type="primary">KNAG0E01860</name>
    <name evidence="6" type="ordered locus">KNAG_0E01860</name>
</gene>
<feature type="compositionally biased region" description="Acidic residues" evidence="4">
    <location>
        <begin position="798"/>
        <end position="813"/>
    </location>
</feature>
<reference evidence="6 7" key="1">
    <citation type="journal article" date="2011" name="Proc. Natl. Acad. Sci. U.S.A.">
        <title>Evolutionary erosion of yeast sex chromosomes by mating-type switching accidents.</title>
        <authorList>
            <person name="Gordon J.L."/>
            <person name="Armisen D."/>
            <person name="Proux-Wera E."/>
            <person name="Oheigeartaigh S.S."/>
            <person name="Byrne K.P."/>
            <person name="Wolfe K.H."/>
        </authorList>
    </citation>
    <scope>NUCLEOTIDE SEQUENCE [LARGE SCALE GENOMIC DNA]</scope>
    <source>
        <strain evidence="7">ATCC MYA-139 / BCRC 22969 / CBS 8797 / CCRC 22969 / KCTC 17520 / NBRC 10181 / NCYC 3082</strain>
    </source>
</reference>